<reference evidence="2" key="1">
    <citation type="journal article" date="2023" name="Nat. Plants">
        <title>Single-cell RNA sequencing provides a high-resolution roadmap for understanding the multicellular compartmentation of specialized metabolism.</title>
        <authorList>
            <person name="Sun S."/>
            <person name="Shen X."/>
            <person name="Li Y."/>
            <person name="Li Y."/>
            <person name="Wang S."/>
            <person name="Li R."/>
            <person name="Zhang H."/>
            <person name="Shen G."/>
            <person name="Guo B."/>
            <person name="Wei J."/>
            <person name="Xu J."/>
            <person name="St-Pierre B."/>
            <person name="Chen S."/>
            <person name="Sun C."/>
        </authorList>
    </citation>
    <scope>NUCLEOTIDE SEQUENCE [LARGE SCALE GENOMIC DNA]</scope>
</reference>
<evidence type="ECO:0000313" key="1">
    <source>
        <dbReference type="EMBL" id="KAI5681336.1"/>
    </source>
</evidence>
<dbReference type="Proteomes" id="UP001060085">
    <property type="component" value="Linkage Group LG01"/>
</dbReference>
<organism evidence="1 2">
    <name type="scientific">Catharanthus roseus</name>
    <name type="common">Madagascar periwinkle</name>
    <name type="synonym">Vinca rosea</name>
    <dbReference type="NCBI Taxonomy" id="4058"/>
    <lineage>
        <taxon>Eukaryota</taxon>
        <taxon>Viridiplantae</taxon>
        <taxon>Streptophyta</taxon>
        <taxon>Embryophyta</taxon>
        <taxon>Tracheophyta</taxon>
        <taxon>Spermatophyta</taxon>
        <taxon>Magnoliopsida</taxon>
        <taxon>eudicotyledons</taxon>
        <taxon>Gunneridae</taxon>
        <taxon>Pentapetalae</taxon>
        <taxon>asterids</taxon>
        <taxon>lamiids</taxon>
        <taxon>Gentianales</taxon>
        <taxon>Apocynaceae</taxon>
        <taxon>Rauvolfioideae</taxon>
        <taxon>Vinceae</taxon>
        <taxon>Catharanthinae</taxon>
        <taxon>Catharanthus</taxon>
    </lineage>
</organism>
<gene>
    <name evidence="1" type="ORF">M9H77_02563</name>
</gene>
<sequence>MQLLYNIRACVEQMFQKPQHLLKGLDTSSYVARLEKIQLLFVVASKKCVLGVNTKHSKDKEGEAVDQNLYRSIIRGNCDGRKGTSEGCSFIGGNMVSWLGKKQNSISLSSTELRLLLCLNLGRRTRPLHPLNKAKNQSLTLEMVIGTSAENTPSGNFPIHTPIIGVDSSRLVNNRLYLMQDLSLANVEHSGLLIVRIMIIVLMKDDLIAVTIVKGKGIERVRESARIKELSETGKKFKLSKTKIDRIAIERAFNDIFYDNFRVKKHAVVKLHNSTCFVKEYNETLVHECYANLEEDISYVRSSFHDVIDVRKEIVDFNVEELSAFLGILVYHDIEGSMLKEEIDMDVVTKELQGGFKLNIVKEEPTKKLLFSCLIYEYLSSCLIAQYSSDIIVLDLGEKKVTKKAEADIRKASEAKARARQSPKPSKSKQPIPIFTLTDH</sequence>
<name>A0ACC0C8T0_CATRO</name>
<keyword evidence="2" id="KW-1185">Reference proteome</keyword>
<comment type="caution">
    <text evidence="1">The sequence shown here is derived from an EMBL/GenBank/DDBJ whole genome shotgun (WGS) entry which is preliminary data.</text>
</comment>
<proteinExistence type="predicted"/>
<accession>A0ACC0C8T0</accession>
<evidence type="ECO:0000313" key="2">
    <source>
        <dbReference type="Proteomes" id="UP001060085"/>
    </source>
</evidence>
<protein>
    <submittedName>
        <fullName evidence="1">Uncharacterized protein</fullName>
    </submittedName>
</protein>
<dbReference type="EMBL" id="CM044701">
    <property type="protein sequence ID" value="KAI5681336.1"/>
    <property type="molecule type" value="Genomic_DNA"/>
</dbReference>